<organism evidence="14 15">
    <name type="scientific">Alteromonas gracilis</name>
    <dbReference type="NCBI Taxonomy" id="1479524"/>
    <lineage>
        <taxon>Bacteria</taxon>
        <taxon>Pseudomonadati</taxon>
        <taxon>Pseudomonadota</taxon>
        <taxon>Gammaproteobacteria</taxon>
        <taxon>Alteromonadales</taxon>
        <taxon>Alteromonadaceae</taxon>
        <taxon>Alteromonas/Salinimonas group</taxon>
        <taxon>Alteromonas</taxon>
    </lineage>
</organism>
<keyword evidence="2 12" id="KW-0540">Nuclease</keyword>
<dbReference type="InterPro" id="IPR002711">
    <property type="entry name" value="HNH"/>
</dbReference>
<comment type="subunit">
    <text evidence="11">Monomer. Binds crRNA and tracrRNA.</text>
</comment>
<keyword evidence="15" id="KW-1185">Reference proteome</keyword>
<accession>A0ABX5CVB7</accession>
<evidence type="ECO:0000256" key="10">
    <source>
        <dbReference type="ARBA" id="ARBA00023211"/>
    </source>
</evidence>
<evidence type="ECO:0000313" key="15">
    <source>
        <dbReference type="Proteomes" id="UP000239539"/>
    </source>
</evidence>
<dbReference type="InterPro" id="IPR033114">
    <property type="entry name" value="HNH_CAS9"/>
</dbReference>
<evidence type="ECO:0000313" key="14">
    <source>
        <dbReference type="EMBL" id="PRO70515.1"/>
    </source>
</evidence>
<evidence type="ECO:0000256" key="12">
    <source>
        <dbReference type="PROSITE-ProRule" id="PRU01085"/>
    </source>
</evidence>
<evidence type="ECO:0000259" key="13">
    <source>
        <dbReference type="PROSITE" id="PS51749"/>
    </source>
</evidence>
<evidence type="ECO:0000256" key="3">
    <source>
        <dbReference type="ARBA" id="ARBA00022723"/>
    </source>
</evidence>
<reference evidence="15" key="1">
    <citation type="journal article" date="2020" name="Int. J. Syst. Evol. Microbiol.">
        <title>Alteromonas alba sp. nov., a marine bacterium isolated from the seawater of the West Pacific Ocean.</title>
        <authorList>
            <person name="Sun C."/>
            <person name="Wu Y.-H."/>
            <person name="Xamxidin M."/>
            <person name="Cheng H."/>
            <person name="Xu X.-W."/>
        </authorList>
    </citation>
    <scope>NUCLEOTIDE SEQUENCE [LARGE SCALE GENOMIC DNA]</scope>
    <source>
        <strain evidence="15">9a2</strain>
    </source>
</reference>
<dbReference type="Proteomes" id="UP000239539">
    <property type="component" value="Unassembled WGS sequence"/>
</dbReference>
<dbReference type="InterPro" id="IPR003615">
    <property type="entry name" value="HNH_nuc"/>
</dbReference>
<gene>
    <name evidence="14" type="ORF">C6Y39_02630</name>
</gene>
<evidence type="ECO:0000256" key="7">
    <source>
        <dbReference type="ARBA" id="ARBA00022884"/>
    </source>
</evidence>
<comment type="caution">
    <text evidence="14">The sequence shown here is derived from an EMBL/GenBank/DDBJ whole genome shotgun (WGS) entry which is preliminary data.</text>
</comment>
<dbReference type="Gene3D" id="1.10.30.50">
    <property type="match status" value="1"/>
</dbReference>
<dbReference type="SMART" id="SM00507">
    <property type="entry name" value="HNHc"/>
    <property type="match status" value="1"/>
</dbReference>
<sequence length="162" mass="18289">MIMAKDTPSMAKNKIKRCLWAIYDQHPKKSEVDSLWTYFESKCAYCGVEIERSSRTGHVDHLIPSAEGGSNSIHNHVLACARCNGDEKREEDWLTFLSKKSGKSSIFEQRRSNIEEWLSLMPPNGTNTALKSEVEKVVDKALKDFDSAVAQVRSLINVNDRG</sequence>
<evidence type="ECO:0000256" key="9">
    <source>
        <dbReference type="ARBA" id="ARBA00023125"/>
    </source>
</evidence>
<feature type="domain" description="HNH Cas9-type" evidence="13">
    <location>
        <begin position="1"/>
        <end position="155"/>
    </location>
</feature>
<keyword evidence="10" id="KW-0464">Manganese</keyword>
<keyword evidence="6" id="KW-0460">Magnesium</keyword>
<comment type="cofactor">
    <cofactor evidence="1">
        <name>Mg(2+)</name>
        <dbReference type="ChEBI" id="CHEBI:18420"/>
    </cofactor>
</comment>
<evidence type="ECO:0000256" key="1">
    <source>
        <dbReference type="ARBA" id="ARBA00001946"/>
    </source>
</evidence>
<keyword evidence="4 12" id="KW-0255">Endonuclease</keyword>
<protein>
    <recommendedName>
        <fullName evidence="13">HNH Cas9-type domain-containing protein</fullName>
    </recommendedName>
</protein>
<evidence type="ECO:0000256" key="11">
    <source>
        <dbReference type="ARBA" id="ARBA00046380"/>
    </source>
</evidence>
<evidence type="ECO:0000256" key="5">
    <source>
        <dbReference type="ARBA" id="ARBA00022801"/>
    </source>
</evidence>
<keyword evidence="7" id="KW-0694">RNA-binding</keyword>
<keyword evidence="5 12" id="KW-0378">Hydrolase</keyword>
<keyword evidence="9 12" id="KW-0238">DNA-binding</keyword>
<dbReference type="PROSITE" id="PS51749">
    <property type="entry name" value="HNH_CAS9"/>
    <property type="match status" value="1"/>
</dbReference>
<keyword evidence="3" id="KW-0479">Metal-binding</keyword>
<evidence type="ECO:0000256" key="6">
    <source>
        <dbReference type="ARBA" id="ARBA00022842"/>
    </source>
</evidence>
<evidence type="ECO:0000256" key="2">
    <source>
        <dbReference type="ARBA" id="ARBA00022722"/>
    </source>
</evidence>
<dbReference type="CDD" id="cd00085">
    <property type="entry name" value="HNHc"/>
    <property type="match status" value="1"/>
</dbReference>
<proteinExistence type="predicted"/>
<name>A0ABX5CVB7_9ALTE</name>
<dbReference type="EMBL" id="PVNO01000003">
    <property type="protein sequence ID" value="PRO70515.1"/>
    <property type="molecule type" value="Genomic_DNA"/>
</dbReference>
<evidence type="ECO:0000256" key="4">
    <source>
        <dbReference type="ARBA" id="ARBA00022759"/>
    </source>
</evidence>
<evidence type="ECO:0000256" key="8">
    <source>
        <dbReference type="ARBA" id="ARBA00023118"/>
    </source>
</evidence>
<keyword evidence="8" id="KW-0051">Antiviral defense</keyword>
<dbReference type="Pfam" id="PF01844">
    <property type="entry name" value="HNH"/>
    <property type="match status" value="1"/>
</dbReference>